<dbReference type="EMBL" id="CP158261">
    <property type="protein sequence ID" value="XDJ67493.1"/>
    <property type="molecule type" value="Genomic_DNA"/>
</dbReference>
<keyword evidence="3" id="KW-0540">Nuclease</keyword>
<gene>
    <name evidence="3" type="ORF">ABRY91_05555</name>
    <name evidence="1" type="ORF">ABRY92_13815</name>
    <name evidence="2" type="ORF">ABRZ03_03185</name>
    <name evidence="4" type="ORF">ABRZ08_12345</name>
</gene>
<dbReference type="GO" id="GO:0004519">
    <property type="term" value="F:endonuclease activity"/>
    <property type="evidence" value="ECO:0007669"/>
    <property type="project" value="UniProtKB-KW"/>
</dbReference>
<accession>A0AB39EPI9</accession>
<dbReference type="SUPFAM" id="SSF52980">
    <property type="entry name" value="Restriction endonuclease-like"/>
    <property type="match status" value="1"/>
</dbReference>
<evidence type="ECO:0000313" key="4">
    <source>
        <dbReference type="EMBL" id="XDJ84973.1"/>
    </source>
</evidence>
<dbReference type="EMBL" id="CP158268">
    <property type="protein sequence ID" value="XDJ84973.1"/>
    <property type="molecule type" value="Genomic_DNA"/>
</dbReference>
<dbReference type="REBASE" id="858113">
    <property type="entry name" value="Cgi2ORF13800P"/>
</dbReference>
<keyword evidence="3" id="KW-0255">Endonuclease</keyword>
<evidence type="ECO:0000313" key="2">
    <source>
        <dbReference type="EMBL" id="XDJ64370.1"/>
    </source>
</evidence>
<dbReference type="Gene3D" id="1.10.3250.10">
    <property type="entry name" value="type ii restriction endonuclease, domain 1"/>
    <property type="match status" value="2"/>
</dbReference>
<protein>
    <submittedName>
        <fullName evidence="3">PmeII family type II restriction endonuclease</fullName>
    </submittedName>
</protein>
<evidence type="ECO:0000313" key="3">
    <source>
        <dbReference type="EMBL" id="XDJ67493.1"/>
    </source>
</evidence>
<evidence type="ECO:0000313" key="1">
    <source>
        <dbReference type="EMBL" id="XDJ61015.1"/>
    </source>
</evidence>
<dbReference type="REBASE" id="858041">
    <property type="entry name" value="Cgi24ORF12330P"/>
</dbReference>
<dbReference type="InterPro" id="IPR011335">
    <property type="entry name" value="Restrct_endonuc-II-like"/>
</dbReference>
<keyword evidence="3" id="KW-0378">Hydrolase</keyword>
<dbReference type="REBASE" id="858039">
    <property type="entry name" value="Cgi50ORF3200P"/>
</dbReference>
<dbReference type="REBASE" id="858111">
    <property type="entry name" value="Cgi9ORF5570P"/>
</dbReference>
<name>A0AB39EPI9_9BURK</name>
<dbReference type="EMBL" id="CP158260">
    <property type="protein sequence ID" value="XDJ64370.1"/>
    <property type="molecule type" value="Genomic_DNA"/>
</dbReference>
<dbReference type="AlphaFoldDB" id="A0AB39EPI9"/>
<proteinExistence type="predicted"/>
<sequence length="272" mass="31317">MNEEQITEGVKKQATWWLKERLKKLQDERHDSMEVNPFMAPLVAALHGNKNFTDLADFLIGGHFSIGHATGFGKLVDEKILPNVFGTIKLDKKNRRGNIFEEPCFDNIDHVVHRRNGDALLSLKASKWTIQLGQAVELNSSFNTIRTLLNDGHHHYQEIVMGVFYGTEDRLTDKYRLVRGISTGANHDVYDLRNYVKVLAGQRFWAWLGENEETQQWVMQGILNAINENQHQLNESQDLMEEYKNSFVRRYSHHIAKNGTVDWSSVLRGING</sequence>
<dbReference type="InterPro" id="IPR012297">
    <property type="entry name" value="EcoO109IR_cat_dom_sf"/>
</dbReference>
<dbReference type="EMBL" id="CP158259">
    <property type="protein sequence ID" value="XDJ61015.1"/>
    <property type="molecule type" value="Genomic_DNA"/>
</dbReference>
<organism evidence="3">
    <name type="scientific">Castellaniella ginsengisoli</name>
    <dbReference type="NCBI Taxonomy" id="546114"/>
    <lineage>
        <taxon>Bacteria</taxon>
        <taxon>Pseudomonadati</taxon>
        <taxon>Pseudomonadota</taxon>
        <taxon>Betaproteobacteria</taxon>
        <taxon>Burkholderiales</taxon>
        <taxon>Alcaligenaceae</taxon>
        <taxon>Castellaniella</taxon>
    </lineage>
</organism>
<dbReference type="Gene3D" id="3.40.1560.10">
    <property type="entry name" value="type ii restriction endonuclease, domain 2"/>
    <property type="match status" value="1"/>
</dbReference>
<reference evidence="3" key="1">
    <citation type="submission" date="2024-05" db="EMBL/GenBank/DDBJ databases">
        <authorList>
            <person name="Luo Y.-C."/>
            <person name="Nicholds J."/>
            <person name="Mortimer T."/>
            <person name="Maboni G."/>
        </authorList>
    </citation>
    <scope>NUCLEOTIDE SEQUENCE</scope>
    <source>
        <strain evidence="4">140124</strain>
        <strain evidence="3">145849</strain>
        <strain evidence="2">145850</strain>
        <strain evidence="1">145852</strain>
    </source>
</reference>
<dbReference type="RefSeq" id="WP_368641634.1">
    <property type="nucleotide sequence ID" value="NZ_CP158259.1"/>
</dbReference>
<dbReference type="CDD" id="cd22321">
    <property type="entry name" value="EcoO109I-like"/>
    <property type="match status" value="1"/>
</dbReference>